<keyword evidence="2" id="KW-1185">Reference proteome</keyword>
<dbReference type="EMBL" id="JANHOG010000939">
    <property type="protein sequence ID" value="KAJ3549188.1"/>
    <property type="molecule type" value="Genomic_DNA"/>
</dbReference>
<accession>A0ACC1SZ46</accession>
<evidence type="ECO:0000313" key="1">
    <source>
        <dbReference type="EMBL" id="KAJ3549188.1"/>
    </source>
</evidence>
<protein>
    <submittedName>
        <fullName evidence="1">Uncharacterized protein</fullName>
    </submittedName>
</protein>
<comment type="caution">
    <text evidence="1">The sequence shown here is derived from an EMBL/GenBank/DDBJ whole genome shotgun (WGS) entry which is preliminary data.</text>
</comment>
<organism evidence="1 2">
    <name type="scientific">Phlebia brevispora</name>
    <dbReference type="NCBI Taxonomy" id="194682"/>
    <lineage>
        <taxon>Eukaryota</taxon>
        <taxon>Fungi</taxon>
        <taxon>Dikarya</taxon>
        <taxon>Basidiomycota</taxon>
        <taxon>Agaricomycotina</taxon>
        <taxon>Agaricomycetes</taxon>
        <taxon>Polyporales</taxon>
        <taxon>Meruliaceae</taxon>
        <taxon>Phlebia</taxon>
    </lineage>
</organism>
<name>A0ACC1SZ46_9APHY</name>
<gene>
    <name evidence="1" type="ORF">NM688_g5206</name>
</gene>
<reference evidence="1" key="1">
    <citation type="submission" date="2022-07" db="EMBL/GenBank/DDBJ databases">
        <title>Genome Sequence of Phlebia brevispora.</title>
        <authorList>
            <person name="Buettner E."/>
        </authorList>
    </citation>
    <scope>NUCLEOTIDE SEQUENCE</scope>
    <source>
        <strain evidence="1">MPL23</strain>
    </source>
</reference>
<dbReference type="Proteomes" id="UP001148662">
    <property type="component" value="Unassembled WGS sequence"/>
</dbReference>
<evidence type="ECO:0000313" key="2">
    <source>
        <dbReference type="Proteomes" id="UP001148662"/>
    </source>
</evidence>
<sequence length="1076" mass="119363">MEDEQGERKLFASFEKHDEFVALQEKMLRQCTSKEQDDRDTWTLLRKLSLILDEYQEQAYLLDPYLDQLVNPVVENLKNLVKSPDPNASKDEIGHLTLLLYHYVKFRGYKTISAHCASSNALHTYEYFLLLPDGPAQDPTQWPLRYVMLLWLSLICMLPFDLAQFDEPECLGKTAQDLEEVAKSHLGKAGVEREGAAVMLARLYDRKDMTAKFPAYLQWCAELMDKPTDPIPCIGALHVLSELTKAGSATLIKSNLPALFSLIDRVDEVDVLKNCTLLRKFRVKLSSRILLRLLPARARRSRARALLPSQNDGVNQIEEEDIDVPEETEVVLQDLFKALQDKDTIVRYSSAKAVARIAERLPTEFAEQVLDQVLQLFTIHSMGAASLYDMPSIAEGTWHGACLACAEMARRSLISDSKLGELLDWMKKALYFDIRRGSNSVGSSVRDAASYVLWSIARAQNATALSPFAATLAQTLVTVAVFDREVHIRRAASAAFQEFVGRTNLFPCGIDVLRKTDFYAVGTRRHAFLNAAVEVAEHVEYRPGLLEHLMAVSLRHWDPAMRRLAAQSLCRICQLDLQILGLQCADRIAQYLTFPDSGDIHGALLALSELAAAFGVIAGEDSMIAARRKVKLSHSIVFSWLILVFQIFMYLSTVPSNMVLSRRHEILTAAACELIAKGISPTEANSPVNLASPPWREIVDFGLKSPSVVVQEAAADAMAAASTVLKNIEARRNAYNSMPQILSIVIPGHDACLPSDVVNRMLDSLLAGLEDYTMDERGDVGSWVRIACVKGLATFAETLITNAASIPNFEEYLPSAKYHSLLAGILKQGVERLDNVRQQAGEQFIRLLSLPIPQVHGGEAWRIHGDQLMRQLFLSESETIGWNEGAWLFPEVVQLLDIKEYRRALLKGLVLSASTKTDSTQRPVSASLVSYTANLPVRSTDAPLDLCTLAGDLLADAKANPAINNIVVPILQCFSILLENDVFEEAASDAAGLRRFVPTPTNSRSALEPDIKKYLPDKECAEDRYVDARSKDVGCDTEEAENVILETEWSSSDIASVNEAAQRCAKLLAEAGVKDS</sequence>
<proteinExistence type="predicted"/>